<proteinExistence type="predicted"/>
<dbReference type="EMBL" id="HG001769">
    <property type="protein sequence ID" value="CDF36286.1"/>
    <property type="molecule type" value="Genomic_DNA"/>
</dbReference>
<accession>R7QFQ7</accession>
<feature type="region of interest" description="Disordered" evidence="1">
    <location>
        <begin position="99"/>
        <end position="143"/>
    </location>
</feature>
<dbReference type="RefSeq" id="XP_005716105.1">
    <property type="nucleotide sequence ID" value="XM_005716048.1"/>
</dbReference>
<feature type="compositionally biased region" description="Low complexity" evidence="1">
    <location>
        <begin position="34"/>
        <end position="52"/>
    </location>
</feature>
<keyword evidence="3" id="KW-1185">Reference proteome</keyword>
<protein>
    <submittedName>
        <fullName evidence="2">Uncharacterized protein</fullName>
    </submittedName>
</protein>
<organism evidence="2 3">
    <name type="scientific">Chondrus crispus</name>
    <name type="common">Carrageen Irish moss</name>
    <name type="synonym">Polymorpha crispa</name>
    <dbReference type="NCBI Taxonomy" id="2769"/>
    <lineage>
        <taxon>Eukaryota</taxon>
        <taxon>Rhodophyta</taxon>
        <taxon>Florideophyceae</taxon>
        <taxon>Rhodymeniophycidae</taxon>
        <taxon>Gigartinales</taxon>
        <taxon>Gigartinaceae</taxon>
        <taxon>Chondrus</taxon>
    </lineage>
</organism>
<dbReference type="Proteomes" id="UP000012073">
    <property type="component" value="Unassembled WGS sequence"/>
</dbReference>
<reference evidence="3" key="1">
    <citation type="journal article" date="2013" name="Proc. Natl. Acad. Sci. U.S.A.">
        <title>Genome structure and metabolic features in the red seaweed Chondrus crispus shed light on evolution of the Archaeplastida.</title>
        <authorList>
            <person name="Collen J."/>
            <person name="Porcel B."/>
            <person name="Carre W."/>
            <person name="Ball S.G."/>
            <person name="Chaparro C."/>
            <person name="Tonon T."/>
            <person name="Barbeyron T."/>
            <person name="Michel G."/>
            <person name="Noel B."/>
            <person name="Valentin K."/>
            <person name="Elias M."/>
            <person name="Artiguenave F."/>
            <person name="Arun A."/>
            <person name="Aury J.M."/>
            <person name="Barbosa-Neto J.F."/>
            <person name="Bothwell J.H."/>
            <person name="Bouget F.Y."/>
            <person name="Brillet L."/>
            <person name="Cabello-Hurtado F."/>
            <person name="Capella-Gutierrez S."/>
            <person name="Charrier B."/>
            <person name="Cladiere L."/>
            <person name="Cock J.M."/>
            <person name="Coelho S.M."/>
            <person name="Colleoni C."/>
            <person name="Czjzek M."/>
            <person name="Da Silva C."/>
            <person name="Delage L."/>
            <person name="Denoeud F."/>
            <person name="Deschamps P."/>
            <person name="Dittami S.M."/>
            <person name="Gabaldon T."/>
            <person name="Gachon C.M."/>
            <person name="Groisillier A."/>
            <person name="Herve C."/>
            <person name="Jabbari K."/>
            <person name="Katinka M."/>
            <person name="Kloareg B."/>
            <person name="Kowalczyk N."/>
            <person name="Labadie K."/>
            <person name="Leblanc C."/>
            <person name="Lopez P.J."/>
            <person name="McLachlan D.H."/>
            <person name="Meslet-Cladiere L."/>
            <person name="Moustafa A."/>
            <person name="Nehr Z."/>
            <person name="Nyvall Collen P."/>
            <person name="Panaud O."/>
            <person name="Partensky F."/>
            <person name="Poulain J."/>
            <person name="Rensing S.A."/>
            <person name="Rousvoal S."/>
            <person name="Samson G."/>
            <person name="Symeonidi A."/>
            <person name="Weissenbach J."/>
            <person name="Zambounis A."/>
            <person name="Wincker P."/>
            <person name="Boyen C."/>
        </authorList>
    </citation>
    <scope>NUCLEOTIDE SEQUENCE [LARGE SCALE GENOMIC DNA]</scope>
    <source>
        <strain evidence="3">cv. Stackhouse</strain>
    </source>
</reference>
<name>R7QFQ7_CHOCR</name>
<evidence type="ECO:0000313" key="3">
    <source>
        <dbReference type="Proteomes" id="UP000012073"/>
    </source>
</evidence>
<sequence length="143" mass="15700">MWIYASNKNINCFRHLAALCTPSKRPSRHTNIFPDTASTPESETSETGQPESLLPRSFLKDPTFLSQPLPHSLPYLAHFWNNPLSPTSSISPNTCTLRHSAVSPPLPTSTPSPATSPVLDWQKSAPWHLPPPLPPPTPATHIP</sequence>
<dbReference type="AlphaFoldDB" id="R7QFQ7"/>
<evidence type="ECO:0000256" key="1">
    <source>
        <dbReference type="SAM" id="MobiDB-lite"/>
    </source>
</evidence>
<gene>
    <name evidence="2" type="ORF">CHC_T00004650001</name>
</gene>
<feature type="region of interest" description="Disordered" evidence="1">
    <location>
        <begin position="25"/>
        <end position="59"/>
    </location>
</feature>
<dbReference type="KEGG" id="ccp:CHC_T00004650001"/>
<evidence type="ECO:0000313" key="2">
    <source>
        <dbReference type="EMBL" id="CDF36286.1"/>
    </source>
</evidence>
<dbReference type="GeneID" id="17323821"/>
<feature type="compositionally biased region" description="Pro residues" evidence="1">
    <location>
        <begin position="128"/>
        <end position="143"/>
    </location>
</feature>
<dbReference type="Gramene" id="CDF36286">
    <property type="protein sequence ID" value="CDF36286"/>
    <property type="gene ID" value="CHC_T00004650001"/>
</dbReference>